<evidence type="ECO:0000256" key="10">
    <source>
        <dbReference type="PIRSR" id="PIRSR001084-2"/>
    </source>
</evidence>
<dbReference type="RefSeq" id="WP_084874815.1">
    <property type="nucleotide sequence ID" value="NZ_JAGGMY010000001.1"/>
</dbReference>
<evidence type="ECO:0000256" key="1">
    <source>
        <dbReference type="ARBA" id="ARBA00001412"/>
    </source>
</evidence>
<keyword evidence="6 11" id="KW-0862">Zinc</keyword>
<accession>A0A1X1EV22</accession>
<dbReference type="PANTHER" id="PTHR36447:SF2">
    <property type="entry name" value="BETA-GALACTOSIDASE YESZ"/>
    <property type="match status" value="1"/>
</dbReference>
<evidence type="ECO:0000259" key="12">
    <source>
        <dbReference type="Pfam" id="PF02449"/>
    </source>
</evidence>
<evidence type="ECO:0000256" key="9">
    <source>
        <dbReference type="PIRSR" id="PIRSR001084-1"/>
    </source>
</evidence>
<dbReference type="InterPro" id="IPR013780">
    <property type="entry name" value="Glyco_hydro_b"/>
</dbReference>
<feature type="binding site" evidence="10">
    <location>
        <position position="105"/>
    </location>
    <ligand>
        <name>substrate</name>
    </ligand>
</feature>
<keyword evidence="4 11" id="KW-0479">Metal-binding</keyword>
<dbReference type="PIRSF" id="PIRSF001084">
    <property type="entry name" value="B-galactosidase"/>
    <property type="match status" value="1"/>
</dbReference>
<name>A0A1X1EV22_PANCY</name>
<dbReference type="Gene3D" id="2.60.40.1180">
    <property type="entry name" value="Golgi alpha-mannosidase II"/>
    <property type="match status" value="1"/>
</dbReference>
<feature type="active site" description="Nucleophile" evidence="9">
    <location>
        <position position="304"/>
    </location>
</feature>
<evidence type="ECO:0000256" key="11">
    <source>
        <dbReference type="PIRSR" id="PIRSR001084-3"/>
    </source>
</evidence>
<evidence type="ECO:0000256" key="4">
    <source>
        <dbReference type="ARBA" id="ARBA00022723"/>
    </source>
</evidence>
<comment type="catalytic activity">
    <reaction evidence="1 8">
        <text>Hydrolysis of terminal non-reducing beta-D-galactose residues in beta-D-galactosides.</text>
        <dbReference type="EC" id="3.2.1.23"/>
    </reaction>
</comment>
<feature type="binding site" evidence="11">
    <location>
        <position position="151"/>
    </location>
    <ligand>
        <name>Zn(2+)</name>
        <dbReference type="ChEBI" id="CHEBI:29105"/>
    </ligand>
</feature>
<sequence>MDKLLYGVAYYREYLPEERLDEDISLMKAAGINVVRIAESTWSTFERHDGEFDFSSVLTVLDRMHASQIAVIIGTPTYAIPGWLAKKHPSVMATTPQGVNKYGHRQKMDITSPIYLRYAERIIRELLRATAQHPAVMGFQIDNETKYYDTCGAHVQRDFVRHLQQRFAGDLDRLNAEFGLDYWSNRIDAWEDFPPLESTINASLGAAFQQYQRQLVEQFLAWQAELVSEYRRPEQFITHNFDFEWRTWSYGLRGEVDHFAASAALDITGVDIYHPSQHQLTGAEIAFAGDIARTTKDNNYLVLETQAQAFKNWTPYPGQLRLQAFSHIASGAAMIGYWHWHSLHNAYETYWKGLLSHDLQPNPIYHEAQQIGQALAQLSPQLAGLKKQNQVALLVSNACLTAIDWHPYQGHQFGRHKEHQYNDLFRSYYDALYRLNIEVDILTVDDPRISRYQLLIAPLMYAVSDDVLQRLNRFVADGGHVLYSFKSGFANQHLKVRHERQPGVIREAIGASYQLFVEPHDVTLQSDVLDLPPQATQVEHWMELLETENPNAEIWARYQHPYWGKYAAIVHNRFGRGSATYIGCCISEGALESVLCTLRQRLGLADDAEGHRFPVVVKRATNRAGNTVLFYLNFSSQPQQVTLSCARGRELLRQRHWQRGETLTLADWDVAIVELEDAQ</sequence>
<evidence type="ECO:0000256" key="6">
    <source>
        <dbReference type="ARBA" id="ARBA00022833"/>
    </source>
</evidence>
<dbReference type="Gene3D" id="3.40.50.880">
    <property type="match status" value="1"/>
</dbReference>
<feature type="domain" description="Glycoside hydrolase family 42 N-terminal" evidence="12">
    <location>
        <begin position="10"/>
        <end position="377"/>
    </location>
</feature>
<dbReference type="GO" id="GO:0009341">
    <property type="term" value="C:beta-galactosidase complex"/>
    <property type="evidence" value="ECO:0007669"/>
    <property type="project" value="InterPro"/>
</dbReference>
<evidence type="ECO:0000259" key="14">
    <source>
        <dbReference type="Pfam" id="PF08533"/>
    </source>
</evidence>
<dbReference type="InterPro" id="IPR013739">
    <property type="entry name" value="Beta_galactosidase_C"/>
</dbReference>
<evidence type="ECO:0000313" key="15">
    <source>
        <dbReference type="EMBL" id="ORM93625.1"/>
    </source>
</evidence>
<feature type="binding site" evidence="10">
    <location>
        <position position="143"/>
    </location>
    <ligand>
        <name>substrate</name>
    </ligand>
</feature>
<keyword evidence="7 8" id="KW-0326">Glycosidase</keyword>
<keyword evidence="5 8" id="KW-0378">Hydrolase</keyword>
<keyword evidence="16" id="KW-1185">Reference proteome</keyword>
<feature type="domain" description="Beta-galactosidase C-terminal" evidence="14">
    <location>
        <begin position="624"/>
        <end position="674"/>
    </location>
</feature>
<dbReference type="Gene3D" id="3.20.20.80">
    <property type="entry name" value="Glycosidases"/>
    <property type="match status" value="1"/>
</dbReference>
<evidence type="ECO:0000256" key="8">
    <source>
        <dbReference type="PIRNR" id="PIRNR001084"/>
    </source>
</evidence>
<evidence type="ECO:0000256" key="3">
    <source>
        <dbReference type="ARBA" id="ARBA00012756"/>
    </source>
</evidence>
<dbReference type="PANTHER" id="PTHR36447">
    <property type="entry name" value="BETA-GALACTOSIDASE GANA"/>
    <property type="match status" value="1"/>
</dbReference>
<dbReference type="OrthoDB" id="9800974at2"/>
<dbReference type="EC" id="3.2.1.23" evidence="3 8"/>
<protein>
    <recommendedName>
        <fullName evidence="3 8">Beta-galactosidase</fullName>
        <shortName evidence="8">Beta-gal</shortName>
        <ecNumber evidence="3 8">3.2.1.23</ecNumber>
    </recommendedName>
</protein>
<reference evidence="15 16" key="1">
    <citation type="journal article" date="2017" name="Antonie Van Leeuwenhoek">
        <title>Phylogenomic resolution of the bacterial genus Pantoea and its relationship with Erwinia and Tatumella.</title>
        <authorList>
            <person name="Palmer M."/>
            <person name="Steenkamp E.T."/>
            <person name="Coetzee M.P."/>
            <person name="Chan W.Y."/>
            <person name="van Zyl E."/>
            <person name="De Maayer P."/>
            <person name="Coutinho T.A."/>
            <person name="Blom J."/>
            <person name="Smits T.H."/>
            <person name="Duffy B."/>
            <person name="Venter S.N."/>
        </authorList>
    </citation>
    <scope>NUCLEOTIDE SEQUENCE [LARGE SCALE GENOMIC DNA]</scope>
    <source>
        <strain evidence="15 16">LMG 2657</strain>
    </source>
</reference>
<evidence type="ECO:0000256" key="5">
    <source>
        <dbReference type="ARBA" id="ARBA00022801"/>
    </source>
</evidence>
<gene>
    <name evidence="15" type="ORF">HA50_09805</name>
</gene>
<dbReference type="EMBL" id="MLJI01000001">
    <property type="protein sequence ID" value="ORM93625.1"/>
    <property type="molecule type" value="Genomic_DNA"/>
</dbReference>
<dbReference type="Pfam" id="PF08532">
    <property type="entry name" value="Glyco_hydro_42M"/>
    <property type="match status" value="1"/>
</dbReference>
<dbReference type="SUPFAM" id="SSF52317">
    <property type="entry name" value="Class I glutamine amidotransferase-like"/>
    <property type="match status" value="1"/>
</dbReference>
<feature type="active site" description="Proton donor" evidence="9">
    <location>
        <position position="144"/>
    </location>
</feature>
<evidence type="ECO:0000313" key="16">
    <source>
        <dbReference type="Proteomes" id="UP000193749"/>
    </source>
</evidence>
<proteinExistence type="inferred from homology"/>
<evidence type="ECO:0000259" key="13">
    <source>
        <dbReference type="Pfam" id="PF08532"/>
    </source>
</evidence>
<dbReference type="InterPro" id="IPR013529">
    <property type="entry name" value="Glyco_hydro_42_N"/>
</dbReference>
<feature type="binding site" evidence="10">
    <location>
        <position position="313"/>
    </location>
    <ligand>
        <name>substrate</name>
    </ligand>
</feature>
<feature type="domain" description="Beta-galactosidase trimerisation" evidence="13">
    <location>
        <begin position="415"/>
        <end position="604"/>
    </location>
</feature>
<dbReference type="InterPro" id="IPR029062">
    <property type="entry name" value="Class_I_gatase-like"/>
</dbReference>
<evidence type="ECO:0000256" key="7">
    <source>
        <dbReference type="ARBA" id="ARBA00023295"/>
    </source>
</evidence>
<dbReference type="InterPro" id="IPR017853">
    <property type="entry name" value="GH"/>
</dbReference>
<dbReference type="InterPro" id="IPR013738">
    <property type="entry name" value="Beta_galactosidase_Trimer"/>
</dbReference>
<organism evidence="15 16">
    <name type="scientific">Pantoea cypripedii</name>
    <name type="common">Pectobacterium cypripedii</name>
    <name type="synonym">Erwinia cypripedii</name>
    <dbReference type="NCBI Taxonomy" id="55209"/>
    <lineage>
        <taxon>Bacteria</taxon>
        <taxon>Pseudomonadati</taxon>
        <taxon>Pseudomonadota</taxon>
        <taxon>Gammaproteobacteria</taxon>
        <taxon>Enterobacterales</taxon>
        <taxon>Erwiniaceae</taxon>
        <taxon>Pantoea</taxon>
    </lineage>
</organism>
<dbReference type="Pfam" id="PF08533">
    <property type="entry name" value="Glyco_hydro_42C"/>
    <property type="match status" value="1"/>
</dbReference>
<dbReference type="AlphaFoldDB" id="A0A1X1EV22"/>
<evidence type="ECO:0000256" key="2">
    <source>
        <dbReference type="ARBA" id="ARBA00005940"/>
    </source>
</evidence>
<dbReference type="STRING" id="55209.HA50_09805"/>
<comment type="similarity">
    <text evidence="2 8">Belongs to the glycosyl hydrolase 42 family.</text>
</comment>
<dbReference type="Proteomes" id="UP000193749">
    <property type="component" value="Unassembled WGS sequence"/>
</dbReference>
<dbReference type="GO" id="GO:0046872">
    <property type="term" value="F:metal ion binding"/>
    <property type="evidence" value="ECO:0007669"/>
    <property type="project" value="UniProtKB-KW"/>
</dbReference>
<dbReference type="GO" id="GO:0006012">
    <property type="term" value="P:galactose metabolic process"/>
    <property type="evidence" value="ECO:0007669"/>
    <property type="project" value="InterPro"/>
</dbReference>
<dbReference type="CDD" id="cd03143">
    <property type="entry name" value="A4_beta-galactosidase_middle_domain"/>
    <property type="match status" value="1"/>
</dbReference>
<dbReference type="Pfam" id="PF02449">
    <property type="entry name" value="Glyco_hydro_42"/>
    <property type="match status" value="1"/>
</dbReference>
<comment type="caution">
    <text evidence="15">The sequence shown here is derived from an EMBL/GenBank/DDBJ whole genome shotgun (WGS) entry which is preliminary data.</text>
</comment>
<dbReference type="InterPro" id="IPR003476">
    <property type="entry name" value="Glyco_hydro_42"/>
</dbReference>
<dbReference type="SUPFAM" id="SSF51445">
    <property type="entry name" value="(Trans)glycosidases"/>
    <property type="match status" value="1"/>
</dbReference>
<dbReference type="GO" id="GO:0004565">
    <property type="term" value="F:beta-galactosidase activity"/>
    <property type="evidence" value="ECO:0007669"/>
    <property type="project" value="UniProtKB-EC"/>
</dbReference>